<dbReference type="HOGENOM" id="CLU_2878098_0_0_3"/>
<dbReference type="EMBL" id="DS989842">
    <property type="protein sequence ID" value="EDX78161.1"/>
    <property type="molecule type" value="Genomic_DNA"/>
</dbReference>
<evidence type="ECO:0000313" key="2">
    <source>
        <dbReference type="Proteomes" id="UP000003835"/>
    </source>
</evidence>
<dbReference type="STRING" id="118168.MC7420_7899"/>
<evidence type="ECO:0000313" key="1">
    <source>
        <dbReference type="EMBL" id="EDX78161.1"/>
    </source>
</evidence>
<proteinExistence type="predicted"/>
<name>B4VJ04_9CYAN</name>
<sequence>MAHRYPQAASVWLARLETIQKANTLAIFNRINRSRISPEAINFAQEILDINKHRLLTLRKTRP</sequence>
<dbReference type="Proteomes" id="UP000003835">
    <property type="component" value="Unassembled WGS sequence"/>
</dbReference>
<dbReference type="AlphaFoldDB" id="B4VJ04"/>
<dbReference type="Gene3D" id="1.10.1070.20">
    <property type="match status" value="1"/>
</dbReference>
<protein>
    <submittedName>
        <fullName evidence="1">Uncharacterized protein</fullName>
    </submittedName>
</protein>
<gene>
    <name evidence="1" type="ORF">MC7420_7899</name>
</gene>
<accession>B4VJ04</accession>
<keyword evidence="2" id="KW-1185">Reference proteome</keyword>
<reference evidence="1 2" key="1">
    <citation type="submission" date="2008-07" db="EMBL/GenBank/DDBJ databases">
        <authorList>
            <person name="Tandeau de Marsac N."/>
            <person name="Ferriera S."/>
            <person name="Johnson J."/>
            <person name="Kravitz S."/>
            <person name="Beeson K."/>
            <person name="Sutton G."/>
            <person name="Rogers Y.-H."/>
            <person name="Friedman R."/>
            <person name="Frazier M."/>
            <person name="Venter J.C."/>
        </authorList>
    </citation>
    <scope>NUCLEOTIDE SEQUENCE [LARGE SCALE GENOMIC DNA]</scope>
    <source>
        <strain evidence="1 2">PCC 7420</strain>
    </source>
</reference>
<organism evidence="1 2">
    <name type="scientific">Coleofasciculus chthonoplastes PCC 7420</name>
    <dbReference type="NCBI Taxonomy" id="118168"/>
    <lineage>
        <taxon>Bacteria</taxon>
        <taxon>Bacillati</taxon>
        <taxon>Cyanobacteriota</taxon>
        <taxon>Cyanophyceae</taxon>
        <taxon>Coleofasciculales</taxon>
        <taxon>Coleofasciculaceae</taxon>
        <taxon>Coleofasciculus</taxon>
    </lineage>
</organism>